<keyword evidence="10" id="KW-1185">Reference proteome</keyword>
<name>A0ABU2NC64_9PSEU</name>
<feature type="transmembrane region" description="Helical" evidence="7">
    <location>
        <begin position="187"/>
        <end position="213"/>
    </location>
</feature>
<dbReference type="PANTHER" id="PTHR30371:SF0">
    <property type="entry name" value="SEC-INDEPENDENT PROTEIN TRANSLOCASE PROTEIN TATC, CHLOROPLASTIC-RELATED"/>
    <property type="match status" value="1"/>
</dbReference>
<proteinExistence type="inferred from homology"/>
<keyword evidence="5 7" id="KW-0811">Translocation</keyword>
<feature type="compositionally biased region" description="Low complexity" evidence="8">
    <location>
        <begin position="319"/>
        <end position="331"/>
    </location>
</feature>
<comment type="similarity">
    <text evidence="7">Belongs to the TatC family.</text>
</comment>
<feature type="transmembrane region" description="Helical" evidence="7">
    <location>
        <begin position="247"/>
        <end position="267"/>
    </location>
</feature>
<keyword evidence="7" id="KW-0813">Transport</keyword>
<keyword evidence="6 7" id="KW-0472">Membrane</keyword>
<keyword evidence="7" id="KW-1003">Cell membrane</keyword>
<gene>
    <name evidence="7 9" type="primary">tatC</name>
    <name evidence="9" type="ORF">RM445_17515</name>
</gene>
<feature type="transmembrane region" description="Helical" evidence="7">
    <location>
        <begin position="108"/>
        <end position="129"/>
    </location>
</feature>
<evidence type="ECO:0000313" key="10">
    <source>
        <dbReference type="Proteomes" id="UP001183202"/>
    </source>
</evidence>
<dbReference type="HAMAP" id="MF_00902">
    <property type="entry name" value="TatC"/>
    <property type="match status" value="1"/>
</dbReference>
<dbReference type="PROSITE" id="PS01218">
    <property type="entry name" value="TATC"/>
    <property type="match status" value="1"/>
</dbReference>
<comment type="function">
    <text evidence="7">Part of the twin-arginine translocation (Tat) system that transports large folded proteins containing a characteristic twin-arginine motif in their signal peptide across membranes. Together with TatB, TatC is part of a receptor directly interacting with Tat signal peptides.</text>
</comment>
<evidence type="ECO:0000256" key="5">
    <source>
        <dbReference type="ARBA" id="ARBA00023010"/>
    </source>
</evidence>
<feature type="transmembrane region" description="Helical" evidence="7">
    <location>
        <begin position="225"/>
        <end position="241"/>
    </location>
</feature>
<accession>A0ABU2NC64</accession>
<comment type="caution">
    <text evidence="9">The sequence shown here is derived from an EMBL/GenBank/DDBJ whole genome shotgun (WGS) entry which is preliminary data.</text>
</comment>
<keyword evidence="3 7" id="KW-0653">Protein transport</keyword>
<dbReference type="PRINTS" id="PR01840">
    <property type="entry name" value="TATCFAMILY"/>
</dbReference>
<dbReference type="InterPro" id="IPR019820">
    <property type="entry name" value="Sec-indep_translocase_CS"/>
</dbReference>
<feature type="transmembrane region" description="Helical" evidence="7">
    <location>
        <begin position="38"/>
        <end position="56"/>
    </location>
</feature>
<dbReference type="EMBL" id="JAVREJ010000012">
    <property type="protein sequence ID" value="MDT0351331.1"/>
    <property type="molecule type" value="Genomic_DNA"/>
</dbReference>
<dbReference type="Proteomes" id="UP001183202">
    <property type="component" value="Unassembled WGS sequence"/>
</dbReference>
<evidence type="ECO:0000313" key="9">
    <source>
        <dbReference type="EMBL" id="MDT0351331.1"/>
    </source>
</evidence>
<dbReference type="NCBIfam" id="TIGR00945">
    <property type="entry name" value="tatC"/>
    <property type="match status" value="1"/>
</dbReference>
<evidence type="ECO:0000256" key="1">
    <source>
        <dbReference type="ARBA" id="ARBA00004141"/>
    </source>
</evidence>
<organism evidence="9 10">
    <name type="scientific">Pseudonocardia charpentierae</name>
    <dbReference type="NCBI Taxonomy" id="3075545"/>
    <lineage>
        <taxon>Bacteria</taxon>
        <taxon>Bacillati</taxon>
        <taxon>Actinomycetota</taxon>
        <taxon>Actinomycetes</taxon>
        <taxon>Pseudonocardiales</taxon>
        <taxon>Pseudonocardiaceae</taxon>
        <taxon>Pseudonocardia</taxon>
    </lineage>
</organism>
<sequence>MKSPVRVLGRLRPGRRRRVNPDGTMTLIEHLFELRNRLGIALVAIGVTTILGYIWFGVGLFGTPSLGEILKAPYCNIPAASRATFTADGSCTLLGTGPFDQFNLRLKVATTVGVVLACPVWLYQLWQFITPGLYANERKYALGFVSAASLLFVSGSVLAYFVITQGLYFLLTIGGEVQTTALTGHDYFGFLIALLVIFGVSFEIPLIVVALNLVGVLSYAKLKSWRRGLIFGLFVFAAIATPGQDPFSMLALALALVLLFEMAIQIARVNDKRRARKRAEQGWDSWDPDQPSPIDTTPSTIDTTPSPVAPPAPVEEPARAATPGAAAGSATYDSSFRSAHSDPTPIWDEWDPNRPEPPPDSPRRLDDVT</sequence>
<feature type="region of interest" description="Disordered" evidence="8">
    <location>
        <begin position="279"/>
        <end position="369"/>
    </location>
</feature>
<reference evidence="10" key="1">
    <citation type="submission" date="2023-07" db="EMBL/GenBank/DDBJ databases">
        <title>30 novel species of actinomycetes from the DSMZ collection.</title>
        <authorList>
            <person name="Nouioui I."/>
        </authorList>
    </citation>
    <scope>NUCLEOTIDE SEQUENCE [LARGE SCALE GENOMIC DNA]</scope>
    <source>
        <strain evidence="10">DSM 45834</strain>
    </source>
</reference>
<evidence type="ECO:0000256" key="2">
    <source>
        <dbReference type="ARBA" id="ARBA00022692"/>
    </source>
</evidence>
<protein>
    <recommendedName>
        <fullName evidence="7">Sec-independent protein translocase protein TatC</fullName>
    </recommendedName>
</protein>
<evidence type="ECO:0000256" key="7">
    <source>
        <dbReference type="HAMAP-Rule" id="MF_00902"/>
    </source>
</evidence>
<feature type="transmembrane region" description="Helical" evidence="7">
    <location>
        <begin position="141"/>
        <end position="163"/>
    </location>
</feature>
<evidence type="ECO:0000256" key="8">
    <source>
        <dbReference type="SAM" id="MobiDB-lite"/>
    </source>
</evidence>
<evidence type="ECO:0000256" key="3">
    <source>
        <dbReference type="ARBA" id="ARBA00022927"/>
    </source>
</evidence>
<comment type="subunit">
    <text evidence="7">The Tat system comprises two distinct complexes: a TatABC complex, containing multiple copies of TatA, TatB and TatC subunits, and a separate TatA complex, containing only TatA subunits. Substrates initially bind to the TatABC complex, which probably triggers association of the separate TatA complex to form the active translocon.</text>
</comment>
<dbReference type="InterPro" id="IPR002033">
    <property type="entry name" value="TatC"/>
</dbReference>
<dbReference type="PANTHER" id="PTHR30371">
    <property type="entry name" value="SEC-INDEPENDENT PROTEIN TRANSLOCASE PROTEIN TATC"/>
    <property type="match status" value="1"/>
</dbReference>
<keyword evidence="2 7" id="KW-0812">Transmembrane</keyword>
<evidence type="ECO:0000256" key="6">
    <source>
        <dbReference type="ARBA" id="ARBA00023136"/>
    </source>
</evidence>
<comment type="subcellular location">
    <subcellularLocation>
        <location evidence="7">Cell membrane</location>
        <topology evidence="7">Multi-pass membrane protein</topology>
    </subcellularLocation>
    <subcellularLocation>
        <location evidence="1">Membrane</location>
        <topology evidence="1">Multi-pass membrane protein</topology>
    </subcellularLocation>
</comment>
<dbReference type="Pfam" id="PF00902">
    <property type="entry name" value="TatC"/>
    <property type="match status" value="1"/>
</dbReference>
<evidence type="ECO:0000256" key="4">
    <source>
        <dbReference type="ARBA" id="ARBA00022989"/>
    </source>
</evidence>
<keyword evidence="4 7" id="KW-1133">Transmembrane helix</keyword>
<feature type="compositionally biased region" description="Low complexity" evidence="8">
    <location>
        <begin position="288"/>
        <end position="306"/>
    </location>
</feature>